<feature type="coiled-coil region" evidence="1">
    <location>
        <begin position="213"/>
        <end position="277"/>
    </location>
</feature>
<keyword evidence="1" id="KW-0175">Coiled coil</keyword>
<gene>
    <name evidence="3" type="primary">RSP17</name>
    <name evidence="4" type="ORF">CHLRE_07g340400v5</name>
</gene>
<evidence type="ECO:0000313" key="5">
    <source>
        <dbReference type="Proteomes" id="UP000006906"/>
    </source>
</evidence>
<evidence type="ECO:0000256" key="2">
    <source>
        <dbReference type="SAM" id="MobiDB-lite"/>
    </source>
</evidence>
<dbReference type="Gramene" id="PNW81046">
    <property type="protein sequence ID" value="PNW81046"/>
    <property type="gene ID" value="CHLRE_07g340400v5"/>
</dbReference>
<accession>Q27YT8</accession>
<protein>
    <submittedName>
        <fullName evidence="3">Radial spoke protein 17</fullName>
    </submittedName>
</protein>
<feature type="region of interest" description="Disordered" evidence="2">
    <location>
        <begin position="1"/>
        <end position="40"/>
    </location>
</feature>
<dbReference type="PANTHER" id="PTHR46788">
    <property type="entry name" value="EF-HAND CALCIUM-BINDING DOMAIN-CONTAINING PROTEIN 5"/>
    <property type="match status" value="1"/>
</dbReference>
<dbReference type="RefSeq" id="XP_001692396.1">
    <property type="nucleotide sequence ID" value="XM_001692344.1"/>
</dbReference>
<proteinExistence type="evidence at transcript level"/>
<dbReference type="PaxDb" id="3055-EDP03874"/>
<feature type="compositionally biased region" description="Basic and acidic residues" evidence="2">
    <location>
        <begin position="28"/>
        <end position="40"/>
    </location>
</feature>
<feature type="compositionally biased region" description="Polar residues" evidence="2">
    <location>
        <begin position="1"/>
        <end position="12"/>
    </location>
</feature>
<evidence type="ECO:0000313" key="4">
    <source>
        <dbReference type="EMBL" id="PNW81046.1"/>
    </source>
</evidence>
<dbReference type="GeneID" id="5717981"/>
<dbReference type="SMR" id="Q27YT8"/>
<dbReference type="Proteomes" id="UP000006906">
    <property type="component" value="Chromosome 7"/>
</dbReference>
<reference evidence="4" key="3">
    <citation type="submission" date="2017-07" db="EMBL/GenBank/DDBJ databases">
        <title>WGS assembly of Chlamydomonas reinhardtii.</title>
        <authorList>
            <consortium name="Chlamydomonas Annotation Team"/>
            <consortium name="JGI Annotation Team"/>
            <person name="Merchant S.S."/>
            <person name="Prochnik S.E."/>
            <person name="Vallon O."/>
            <person name="Harris E.H."/>
            <person name="Karpowicz S.J."/>
            <person name="Witman G.B."/>
            <person name="Terry A."/>
            <person name="Salamov A."/>
            <person name="Fritz-Laylin L.K."/>
            <person name="Marechal-Drouard L."/>
            <person name="Marshall W.F."/>
            <person name="Qu L.H."/>
            <person name="Nelson D.R."/>
            <person name="Sanderfoot A.A."/>
            <person name="Spalding M.H."/>
            <person name="Kapitonov V.V."/>
            <person name="Ren Q."/>
            <person name="Ferris P."/>
            <person name="Lindquist E."/>
            <person name="Shapiro H."/>
            <person name="Lucas S.M."/>
            <person name="Grimwood J."/>
            <person name="Schmutz J."/>
            <person name="Grigoriev I.V."/>
            <person name="Rokhsar D.S."/>
        </authorList>
    </citation>
    <scope>NUCLEOTIDE SEQUENCE</scope>
    <source>
        <strain evidence="4">CC-503 cw92 mt+</strain>
    </source>
</reference>
<dbReference type="STRING" id="3055.Q27YT8"/>
<dbReference type="KEGG" id="cre:CHLRE_07g340400v5"/>
<dbReference type="OrthoDB" id="199400at2759"/>
<keyword evidence="5" id="KW-1185">Reference proteome</keyword>
<sequence length="926" mass="98539">MASTPKGTSRGNGSYGTFRPQTAPPSRTKAEPLIDDPRHAEDTPMPWLRYFFPKDFDLREGQPVQPYYQFFDVVQQPLQEDTSVPPPDWAPNAYFQLSFTQVHVPKDMVLATRIPRPPPPPDGSIDVTADNSNILKPGNEKLMADILAFCRSVATFRARTWKDALPLVDLLRGVLAHLLNHYTWGAALVREQAKKDAEAALAAEKKALKAWYDKQLEEAMARARQEYDEKLEARAEELRMTLAEDLTLQLRAEREEKNQLRSQATGLESQLKKAAEAQLTLSRNLEHMQQQLDLEAQRRAEALAGKDAQMTAMSEQAASLRRRLAAAQGAVVEALNAKTKEDALNVAVKALAGVLPAGSASYVAELRTAADVDGDDPSAALLAQAAAAPDPAALAPALAALRGVTPGFMVSPLAALVAATHEQRAAQSQDGEVGAAAAGAAGRRRSSATGAAANLAAVISGAALNEIKESLVFKYIKASKGHEFMIGEKLAWGSGASWEIVERGTPALVVPDVAAQGNMWFFRHKQPPAAPGGNYMAVPILGTQGEVVGILAADTMGAAAAEAATAAAAAGGADTTQGTRAAAAAAAAADTSVTDAAFMRGLAAAIGARARADAEAYHEAMLAAAIAGEEAPEPEPSAVDPSQFVVGASGEAGEGGNLSGGLKLFADALSLLRELTDEELEALRNLDEPDDVTLAVIKSILAAVGEIAGGEDWAAARQHLSRELLERLMSMDPQAAWAEWQALCRAFRALNELSMASLDAASTAASDPSAAPSVRASGAFARWAAGVRAVSAARALQQVLEVKLQKANAALMKTFSGDSCNALTELRSYRVPPPLTFGVLQCVLMLSGNVDEEDCRNWARMRTLANYRLIKRLVTLRPAQVPRKIFRAVKRLVHDIVEGDVKQESVATLSLYRWLADFTRLASVAK</sequence>
<evidence type="ECO:0000313" key="3">
    <source>
        <dbReference type="EMBL" id="ABC02027.1"/>
    </source>
</evidence>
<dbReference type="OMA" id="NWARMRT"/>
<dbReference type="AlphaFoldDB" id="Q27YT8"/>
<reference evidence="3" key="1">
    <citation type="journal article" date="2006" name="J. Cell Sci.">
        <title>Radial spoke proteins of Chlamydomonas flagella.</title>
        <authorList>
            <person name="Yang P."/>
            <person name="Diener D.R."/>
            <person name="Yang C."/>
            <person name="Kohno T."/>
            <person name="Pazour G.J."/>
            <person name="Dienes J.M."/>
            <person name="Agrin N.S."/>
            <person name="King S.M."/>
            <person name="Sale W.S."/>
            <person name="Kamiya R."/>
            <person name="Rosenbaum J.L."/>
            <person name="Witman G.B."/>
        </authorList>
    </citation>
    <scope>NUCLEOTIDE SEQUENCE</scope>
</reference>
<organism evidence="3">
    <name type="scientific">Chlamydomonas reinhardtii</name>
    <name type="common">Chlamydomonas smithii</name>
    <dbReference type="NCBI Taxonomy" id="3055"/>
    <lineage>
        <taxon>Eukaryota</taxon>
        <taxon>Viridiplantae</taxon>
        <taxon>Chlorophyta</taxon>
        <taxon>core chlorophytes</taxon>
        <taxon>Chlorophyceae</taxon>
        <taxon>CS clade</taxon>
        <taxon>Chlamydomonadales</taxon>
        <taxon>Chlamydomonadaceae</taxon>
        <taxon>Chlamydomonas</taxon>
    </lineage>
</organism>
<evidence type="ECO:0000256" key="1">
    <source>
        <dbReference type="SAM" id="Coils"/>
    </source>
</evidence>
<dbReference type="EMBL" id="DQ298256">
    <property type="protein sequence ID" value="ABC02027.1"/>
    <property type="molecule type" value="mRNA"/>
</dbReference>
<dbReference type="EMBL" id="CM008968">
    <property type="protein sequence ID" value="PNW81046.1"/>
    <property type="molecule type" value="Genomic_DNA"/>
</dbReference>
<name>Q27YT8_CHLRE</name>
<dbReference type="Gene3D" id="1.20.920.20">
    <property type="match status" value="1"/>
</dbReference>
<dbReference type="HOGENOM" id="CLU_315558_0_0_1"/>
<dbReference type="PANTHER" id="PTHR46788:SF1">
    <property type="entry name" value="EF-HAND CALCIUM-BINDING DOMAIN-CONTAINING PROTEIN 5"/>
    <property type="match status" value="1"/>
</dbReference>
<reference evidence="4 5" key="2">
    <citation type="journal article" date="2007" name="Science">
        <title>The Chlamydomonas genome reveals the evolution of key animal and plant functions.</title>
        <authorList>
            <person name="Merchant S.S."/>
            <person name="Prochnik S.E."/>
            <person name="Vallon O."/>
            <person name="Harris E.H."/>
            <person name="Karpowicz S.J."/>
            <person name="Witman G.B."/>
            <person name="Terry A."/>
            <person name="Salamov A."/>
            <person name="Fritz-Laylin L.K."/>
            <person name="Marechal-Drouard L."/>
            <person name="Marshall W.F."/>
            <person name="Qu L.H."/>
            <person name="Nelson D.R."/>
            <person name="Sanderfoot A.A."/>
            <person name="Spalding M.H."/>
            <person name="Kapitonov V.V."/>
            <person name="Ren Q."/>
            <person name="Ferris P."/>
            <person name="Lindquist E."/>
            <person name="Shapiro H."/>
            <person name="Lucas S.M."/>
            <person name="Grimwood J."/>
            <person name="Schmutz J."/>
            <person name="Cardol P."/>
            <person name="Cerutti H."/>
            <person name="Chanfreau G."/>
            <person name="Chen C.L."/>
            <person name="Cognat V."/>
            <person name="Croft M.T."/>
            <person name="Dent R."/>
            <person name="Dutcher S."/>
            <person name="Fernandez E."/>
            <person name="Fukuzawa H."/>
            <person name="Gonzalez-Ballester D."/>
            <person name="Gonzalez-Halphen D."/>
            <person name="Hallmann A."/>
            <person name="Hanikenne M."/>
            <person name="Hippler M."/>
            <person name="Inwood W."/>
            <person name="Jabbari K."/>
            <person name="Kalanon M."/>
            <person name="Kuras R."/>
            <person name="Lefebvre P.A."/>
            <person name="Lemaire S.D."/>
            <person name="Lobanov A.V."/>
            <person name="Lohr M."/>
            <person name="Manuell A."/>
            <person name="Meier I."/>
            <person name="Mets L."/>
            <person name="Mittag M."/>
            <person name="Mittelmeier T."/>
            <person name="Moroney J.V."/>
            <person name="Moseley J."/>
            <person name="Napoli C."/>
            <person name="Nedelcu A.M."/>
            <person name="Niyogi K."/>
            <person name="Novoselov S.V."/>
            <person name="Paulsen I.T."/>
            <person name="Pazour G."/>
            <person name="Purton S."/>
            <person name="Ral J.P."/>
            <person name="Riano-Pachon D.M."/>
            <person name="Riekhof W."/>
            <person name="Rymarquis L."/>
            <person name="Schroda M."/>
            <person name="Stern D."/>
            <person name="Umen J."/>
            <person name="Willows R."/>
            <person name="Wilson N."/>
            <person name="Zimmer S.L."/>
            <person name="Allmer J."/>
            <person name="Balk J."/>
            <person name="Bisova K."/>
            <person name="Chen C.J."/>
            <person name="Elias M."/>
            <person name="Gendler K."/>
            <person name="Hauser C."/>
            <person name="Lamb M.R."/>
            <person name="Ledford H."/>
            <person name="Long J.C."/>
            <person name="Minagawa J."/>
            <person name="Page M.D."/>
            <person name="Pan J."/>
            <person name="Pootakham W."/>
            <person name="Roje S."/>
            <person name="Rose A."/>
            <person name="Stahlberg E."/>
            <person name="Terauchi A.M."/>
            <person name="Yang P."/>
            <person name="Ball S."/>
            <person name="Bowler C."/>
            <person name="Dieckmann C.L."/>
            <person name="Gladyshev V.N."/>
            <person name="Green P."/>
            <person name="Jorgensen R."/>
            <person name="Mayfield S."/>
            <person name="Mueller-Roeber B."/>
            <person name="Rajamani S."/>
            <person name="Sayre R.T."/>
            <person name="Brokstein P."/>
            <person name="Dubchak I."/>
            <person name="Goodstein D."/>
            <person name="Hornick L."/>
            <person name="Huang Y.W."/>
            <person name="Jhaveri J."/>
            <person name="Luo Y."/>
            <person name="Martinez D."/>
            <person name="Ngau W.C."/>
            <person name="Otillar B."/>
            <person name="Poliakov A."/>
            <person name="Porter A."/>
            <person name="Szajkowski L."/>
            <person name="Werner G."/>
            <person name="Zhou K."/>
            <person name="Grigoriev I.V."/>
            <person name="Rokhsar D.S."/>
            <person name="Grossman A.R."/>
        </authorList>
    </citation>
    <scope>NUCLEOTIDE SEQUENCE [LARGE SCALE GENOMIC DNA]</scope>
    <source>
        <strain evidence="5">CC-503</strain>
        <strain evidence="4">CC-503 cw92 mt+</strain>
    </source>
</reference>